<proteinExistence type="predicted"/>
<gene>
    <name evidence="2" type="ORF">ONB1V03_LOCUS17414</name>
</gene>
<dbReference type="Pfam" id="PF24467">
    <property type="entry name" value="ARM_FBXO47"/>
    <property type="match status" value="1"/>
</dbReference>
<accession>A0A7R9MIG5</accession>
<dbReference type="PANTHER" id="PTHR34098:SF1">
    <property type="entry name" value="F-BOX ONLY PROTEIN 47"/>
    <property type="match status" value="1"/>
</dbReference>
<protein>
    <recommendedName>
        <fullName evidence="1">FBXO47 ARM repeats region domain-containing protein</fullName>
    </recommendedName>
</protein>
<dbReference type="Proteomes" id="UP000728032">
    <property type="component" value="Unassembled WGS sequence"/>
</dbReference>
<dbReference type="AlphaFoldDB" id="A0A7R9MIG5"/>
<dbReference type="InterPro" id="IPR038946">
    <property type="entry name" value="FBXO47"/>
</dbReference>
<name>A0A7R9MIG5_9ACAR</name>
<feature type="non-terminal residue" evidence="2">
    <location>
        <position position="1"/>
    </location>
</feature>
<organism evidence="2">
    <name type="scientific">Oppiella nova</name>
    <dbReference type="NCBI Taxonomy" id="334625"/>
    <lineage>
        <taxon>Eukaryota</taxon>
        <taxon>Metazoa</taxon>
        <taxon>Ecdysozoa</taxon>
        <taxon>Arthropoda</taxon>
        <taxon>Chelicerata</taxon>
        <taxon>Arachnida</taxon>
        <taxon>Acari</taxon>
        <taxon>Acariformes</taxon>
        <taxon>Sarcoptiformes</taxon>
        <taxon>Oribatida</taxon>
        <taxon>Brachypylina</taxon>
        <taxon>Oppioidea</taxon>
        <taxon>Oppiidae</taxon>
        <taxon>Oppiella</taxon>
    </lineage>
</organism>
<dbReference type="PANTHER" id="PTHR34098">
    <property type="entry name" value="F-BOX ONLY PROTEIN 47"/>
    <property type="match status" value="1"/>
</dbReference>
<dbReference type="EMBL" id="CAJPVJ010021509">
    <property type="protein sequence ID" value="CAG2177987.1"/>
    <property type="molecule type" value="Genomic_DNA"/>
</dbReference>
<evidence type="ECO:0000313" key="3">
    <source>
        <dbReference type="Proteomes" id="UP000728032"/>
    </source>
</evidence>
<reference evidence="2" key="1">
    <citation type="submission" date="2020-11" db="EMBL/GenBank/DDBJ databases">
        <authorList>
            <person name="Tran Van P."/>
        </authorList>
    </citation>
    <scope>NUCLEOTIDE SEQUENCE</scope>
</reference>
<feature type="domain" description="FBXO47 ARM repeats region" evidence="1">
    <location>
        <begin position="5"/>
        <end position="222"/>
    </location>
</feature>
<sequence length="246" mass="28400">KDNKSQTIPEALFWLNRILKPHSLQMRAKLLLITYGPLISVSPASTSIPYIGWWDLTDTFFINQGLEELGFALYMLYGQTKSPEDKSNVILLMEEIMKTPQNWLFENMASLLFFAGDDITYQYFYAKMSTENYSEVAQKLVYLTLIEHKLTKKTKIVYKMIEKLCSSGEHKHKLMNELPIAFCEAITDIDGAIELEDERDITELHEIIAAQSDLMKNSFLYNFDMSSQESKQSLTFNDSQTAPKEE</sequence>
<keyword evidence="3" id="KW-1185">Reference proteome</keyword>
<dbReference type="InterPro" id="IPR056622">
    <property type="entry name" value="ARM_FBXO47"/>
</dbReference>
<evidence type="ECO:0000313" key="2">
    <source>
        <dbReference type="EMBL" id="CAD7660851.1"/>
    </source>
</evidence>
<dbReference type="OrthoDB" id="6346810at2759"/>
<dbReference type="EMBL" id="OC936334">
    <property type="protein sequence ID" value="CAD7660851.1"/>
    <property type="molecule type" value="Genomic_DNA"/>
</dbReference>
<evidence type="ECO:0000259" key="1">
    <source>
        <dbReference type="Pfam" id="PF24467"/>
    </source>
</evidence>